<evidence type="ECO:0000313" key="2">
    <source>
        <dbReference type="EMBL" id="JAD43200.1"/>
    </source>
</evidence>
<feature type="region of interest" description="Disordered" evidence="1">
    <location>
        <begin position="1"/>
        <end position="55"/>
    </location>
</feature>
<proteinExistence type="predicted"/>
<reference evidence="2" key="2">
    <citation type="journal article" date="2015" name="Data Brief">
        <title>Shoot transcriptome of the giant reed, Arundo donax.</title>
        <authorList>
            <person name="Barrero R.A."/>
            <person name="Guerrero F.D."/>
            <person name="Moolhuijzen P."/>
            <person name="Goolsby J.A."/>
            <person name="Tidwell J."/>
            <person name="Bellgard S.E."/>
            <person name="Bellgard M.I."/>
        </authorList>
    </citation>
    <scope>NUCLEOTIDE SEQUENCE</scope>
    <source>
        <tissue evidence="2">Shoot tissue taken approximately 20 cm above the soil surface</tissue>
    </source>
</reference>
<evidence type="ECO:0000256" key="1">
    <source>
        <dbReference type="SAM" id="MobiDB-lite"/>
    </source>
</evidence>
<accession>A0A0A9A2H6</accession>
<dbReference type="AlphaFoldDB" id="A0A0A9A2H6"/>
<reference evidence="2" key="1">
    <citation type="submission" date="2014-09" db="EMBL/GenBank/DDBJ databases">
        <authorList>
            <person name="Magalhaes I.L.F."/>
            <person name="Oliveira U."/>
            <person name="Santos F.R."/>
            <person name="Vidigal T.H.D.A."/>
            <person name="Brescovit A.D."/>
            <person name="Santos A.J."/>
        </authorList>
    </citation>
    <scope>NUCLEOTIDE SEQUENCE</scope>
    <source>
        <tissue evidence="2">Shoot tissue taken approximately 20 cm above the soil surface</tissue>
    </source>
</reference>
<name>A0A0A9A2H6_ARUDO</name>
<protein>
    <submittedName>
        <fullName evidence="2">Uncharacterized protein</fullName>
    </submittedName>
</protein>
<dbReference type="EMBL" id="GBRH01254695">
    <property type="protein sequence ID" value="JAD43200.1"/>
    <property type="molecule type" value="Transcribed_RNA"/>
</dbReference>
<feature type="compositionally biased region" description="Polar residues" evidence="1">
    <location>
        <begin position="1"/>
        <end position="13"/>
    </location>
</feature>
<sequence length="55" mass="5870">MNREQGVQSSGGQQIWAPPEQGRRRSSRREGVSSPALGRAAARSCPTGRSATMLT</sequence>
<organism evidence="2">
    <name type="scientific">Arundo donax</name>
    <name type="common">Giant reed</name>
    <name type="synonym">Donax arundinaceus</name>
    <dbReference type="NCBI Taxonomy" id="35708"/>
    <lineage>
        <taxon>Eukaryota</taxon>
        <taxon>Viridiplantae</taxon>
        <taxon>Streptophyta</taxon>
        <taxon>Embryophyta</taxon>
        <taxon>Tracheophyta</taxon>
        <taxon>Spermatophyta</taxon>
        <taxon>Magnoliopsida</taxon>
        <taxon>Liliopsida</taxon>
        <taxon>Poales</taxon>
        <taxon>Poaceae</taxon>
        <taxon>PACMAD clade</taxon>
        <taxon>Arundinoideae</taxon>
        <taxon>Arundineae</taxon>
        <taxon>Arundo</taxon>
    </lineage>
</organism>